<keyword evidence="1" id="KW-0812">Transmembrane</keyword>
<protein>
    <submittedName>
        <fullName evidence="2">WGS project CCBQ000000000 data, contig MAT</fullName>
    </submittedName>
</protein>
<evidence type="ECO:0000313" key="2">
    <source>
        <dbReference type="EMBL" id="CDO92751.1"/>
    </source>
</evidence>
<keyword evidence="1" id="KW-1133">Transmembrane helix</keyword>
<dbReference type="EMBL" id="CCBQ010000018">
    <property type="protein sequence ID" value="CDO92751.1"/>
    <property type="molecule type" value="Genomic_DNA"/>
</dbReference>
<evidence type="ECO:0000313" key="3">
    <source>
        <dbReference type="Proteomes" id="UP000031516"/>
    </source>
</evidence>
<dbReference type="Proteomes" id="UP000031516">
    <property type="component" value="Unassembled WGS sequence"/>
</dbReference>
<accession>A0A0A8L3L3</accession>
<feature type="transmembrane region" description="Helical" evidence="1">
    <location>
        <begin position="77"/>
        <end position="97"/>
    </location>
</feature>
<dbReference type="AlphaFoldDB" id="A0A0A8L3L3"/>
<sequence length="128" mass="14505">MLPPPVDAALLREHAYADTGNLQIVLDINTFTDAGGYKSIEKYGLGYCNYMFGLNDRVSDVSLKEIIRGHIYEYFTFYFFILLVILGVWILSISIYADMLRKKMSSALGGSRSYKNKVDGISYDHVQV</sequence>
<comment type="caution">
    <text evidence="2">The sequence shown here is derived from an EMBL/GenBank/DDBJ whole genome shotgun (WGS) entry which is preliminary data.</text>
</comment>
<name>A0A0A8L3L3_9SACH</name>
<dbReference type="OrthoDB" id="4067115at2759"/>
<gene>
    <name evidence="2" type="ORF">KLDO_g1062</name>
</gene>
<evidence type="ECO:0000256" key="1">
    <source>
        <dbReference type="SAM" id="Phobius"/>
    </source>
</evidence>
<keyword evidence="3" id="KW-1185">Reference proteome</keyword>
<keyword evidence="1" id="KW-0472">Membrane</keyword>
<reference evidence="2 3" key="1">
    <citation type="submission" date="2014-03" db="EMBL/GenBank/DDBJ databases">
        <title>The genome of Kluyveromyces dobzhanskii.</title>
        <authorList>
            <person name="Nystedt B."/>
            <person name="Astrom S."/>
        </authorList>
    </citation>
    <scope>NUCLEOTIDE SEQUENCE [LARGE SCALE GENOMIC DNA]</scope>
    <source>
        <strain evidence="2 3">CBS 2104</strain>
    </source>
</reference>
<organism evidence="2 3">
    <name type="scientific">Kluyveromyces dobzhanskii CBS 2104</name>
    <dbReference type="NCBI Taxonomy" id="1427455"/>
    <lineage>
        <taxon>Eukaryota</taxon>
        <taxon>Fungi</taxon>
        <taxon>Dikarya</taxon>
        <taxon>Ascomycota</taxon>
        <taxon>Saccharomycotina</taxon>
        <taxon>Saccharomycetes</taxon>
        <taxon>Saccharomycetales</taxon>
        <taxon>Saccharomycetaceae</taxon>
        <taxon>Kluyveromyces</taxon>
    </lineage>
</organism>
<proteinExistence type="predicted"/>